<keyword evidence="2 9" id="KW-0378">Hydrolase</keyword>
<dbReference type="InterPro" id="IPR014016">
    <property type="entry name" value="UvrD-like_ATP-bd"/>
</dbReference>
<dbReference type="InterPro" id="IPR014017">
    <property type="entry name" value="DNA_helicase_UvrD-like_C"/>
</dbReference>
<evidence type="ECO:0000256" key="7">
    <source>
        <dbReference type="ARBA" id="ARBA00034808"/>
    </source>
</evidence>
<comment type="caution">
    <text evidence="12">The sequence shown here is derived from an EMBL/GenBank/DDBJ whole genome shotgun (WGS) entry which is preliminary data.</text>
</comment>
<evidence type="ECO:0000313" key="13">
    <source>
        <dbReference type="Proteomes" id="UP000308632"/>
    </source>
</evidence>
<dbReference type="EMBL" id="SZPR01000012">
    <property type="protein sequence ID" value="TKT08790.1"/>
    <property type="molecule type" value="Genomic_DNA"/>
</dbReference>
<gene>
    <name evidence="12" type="ORF">E4U92_14285</name>
</gene>
<comment type="catalytic activity">
    <reaction evidence="6">
        <text>Couples ATP hydrolysis with the unwinding of duplex DNA by translocating in the 3'-5' direction.</text>
        <dbReference type="EC" id="5.6.2.4"/>
    </reaction>
</comment>
<feature type="domain" description="UvrD-like helicase ATP-binding" evidence="11">
    <location>
        <begin position="82"/>
        <end position="348"/>
    </location>
</feature>
<dbReference type="Pfam" id="PF13245">
    <property type="entry name" value="AAA_19"/>
    <property type="match status" value="1"/>
</dbReference>
<reference evidence="12 13" key="1">
    <citation type="submission" date="2019-04" db="EMBL/GenBank/DDBJ databases">
        <title>Streptomyces lasaliensis sp.nov., an Actinomycete isolated from soil which produces the polyether antibiotic lasalocid.</title>
        <authorList>
            <person name="Erwin G."/>
            <person name="Haber C."/>
        </authorList>
    </citation>
    <scope>NUCLEOTIDE SEQUENCE [LARGE SCALE GENOMIC DNA]</scope>
    <source>
        <strain evidence="12 13">DSM 40089</strain>
    </source>
</reference>
<dbReference type="GO" id="GO:0043138">
    <property type="term" value="F:3'-5' DNA helicase activity"/>
    <property type="evidence" value="ECO:0007669"/>
    <property type="project" value="UniProtKB-EC"/>
</dbReference>
<dbReference type="PROSITE" id="PS51198">
    <property type="entry name" value="UVRD_HELICASE_ATP_BIND"/>
    <property type="match status" value="1"/>
</dbReference>
<evidence type="ECO:0000256" key="1">
    <source>
        <dbReference type="ARBA" id="ARBA00022741"/>
    </source>
</evidence>
<evidence type="ECO:0000256" key="2">
    <source>
        <dbReference type="ARBA" id="ARBA00022801"/>
    </source>
</evidence>
<name>A0A4U5X231_STRGB</name>
<feature type="compositionally biased region" description="Basic residues" evidence="10">
    <location>
        <begin position="21"/>
        <end position="31"/>
    </location>
</feature>
<dbReference type="PANTHER" id="PTHR11070:SF2">
    <property type="entry name" value="ATP-DEPENDENT DNA HELICASE SRS2"/>
    <property type="match status" value="1"/>
</dbReference>
<dbReference type="GO" id="GO:0005524">
    <property type="term" value="F:ATP binding"/>
    <property type="evidence" value="ECO:0007669"/>
    <property type="project" value="UniProtKB-UniRule"/>
</dbReference>
<dbReference type="InterPro" id="IPR000212">
    <property type="entry name" value="DNA_helicase_UvrD/REP"/>
</dbReference>
<keyword evidence="1 9" id="KW-0547">Nucleotide-binding</keyword>
<sequence length="569" mass="62739">MKQSARTSPLACLLPFLTSRRSTHRPRHRSLRRPEGGPPLRHISQTPIPGQSQLGTLTRGQTLPGGTPRTGMATMTRADTADSLTTEQLIAAATPHRRVYIEAAPGSGKTTVAAQRFGVQRFNGNDQRAVVAVSFTRSATAELRDRVLRHWGRSVLDWPHRVVTLDTIVCELLTHLLHTGHVRWPADHCELTVVDHWRVLLPTRWSDWEPTVVLRTGQVVAQTVRRASKANRPNADDVRTALSEGYCTHQDARHVFETALDAPGVRDVVRTRLAQTARALIVDEVFDANALDLALVRLAADAGLDVTVVGDPWQALYAFRGARPEEVPALTQEARFVQRDLHTSFRWTSPRQALLAAELRAGLGQILPKGPAETADVLIALQWKSLWEAGAHVLPLAYKSTTGNIQEAACTLVLSEVTQRMFGEDATFHADALITLGITHDAAQRLRPLLQSIVDDLEGTTDTAKVWSALNAAVATETDRPLPKRPHATHIARLKNLSTRLRNSSRLVPGLTAHQAKGREWDVVGVRLTDAECAVLRQGLRADSEDHRKLYVALTRARTRTVLVPANEL</sequence>
<feature type="region of interest" description="Disordered" evidence="10">
    <location>
        <begin position="18"/>
        <end position="72"/>
    </location>
</feature>
<evidence type="ECO:0000256" key="4">
    <source>
        <dbReference type="ARBA" id="ARBA00022840"/>
    </source>
</evidence>
<evidence type="ECO:0000313" key="12">
    <source>
        <dbReference type="EMBL" id="TKT08790.1"/>
    </source>
</evidence>
<accession>A0A4U5X231</accession>
<dbReference type="AlphaFoldDB" id="A0A4U5X231"/>
<proteinExistence type="predicted"/>
<dbReference type="Pfam" id="PF13361">
    <property type="entry name" value="UvrD_C"/>
    <property type="match status" value="1"/>
</dbReference>
<evidence type="ECO:0000259" key="11">
    <source>
        <dbReference type="PROSITE" id="PS51198"/>
    </source>
</evidence>
<keyword evidence="3 9" id="KW-0347">Helicase</keyword>
<dbReference type="Proteomes" id="UP000308632">
    <property type="component" value="Unassembled WGS sequence"/>
</dbReference>
<dbReference type="SUPFAM" id="SSF52540">
    <property type="entry name" value="P-loop containing nucleoside triphosphate hydrolases"/>
    <property type="match status" value="1"/>
</dbReference>
<dbReference type="GO" id="GO:0000725">
    <property type="term" value="P:recombinational repair"/>
    <property type="evidence" value="ECO:0007669"/>
    <property type="project" value="TreeGrafter"/>
</dbReference>
<evidence type="ECO:0000256" key="5">
    <source>
        <dbReference type="ARBA" id="ARBA00023235"/>
    </source>
</evidence>
<dbReference type="EC" id="5.6.2.4" evidence="7"/>
<organism evidence="12 13">
    <name type="scientific">Streptomyces galbus</name>
    <dbReference type="NCBI Taxonomy" id="33898"/>
    <lineage>
        <taxon>Bacteria</taxon>
        <taxon>Bacillati</taxon>
        <taxon>Actinomycetota</taxon>
        <taxon>Actinomycetes</taxon>
        <taxon>Kitasatosporales</taxon>
        <taxon>Streptomycetaceae</taxon>
        <taxon>Streptomyces</taxon>
    </lineage>
</organism>
<evidence type="ECO:0000256" key="10">
    <source>
        <dbReference type="SAM" id="MobiDB-lite"/>
    </source>
</evidence>
<evidence type="ECO:0000256" key="3">
    <source>
        <dbReference type="ARBA" id="ARBA00022806"/>
    </source>
</evidence>
<dbReference type="Gene3D" id="3.40.50.300">
    <property type="entry name" value="P-loop containing nucleotide triphosphate hydrolases"/>
    <property type="match status" value="2"/>
</dbReference>
<feature type="binding site" evidence="9">
    <location>
        <begin position="103"/>
        <end position="110"/>
    </location>
    <ligand>
        <name>ATP</name>
        <dbReference type="ChEBI" id="CHEBI:30616"/>
    </ligand>
</feature>
<evidence type="ECO:0000256" key="8">
    <source>
        <dbReference type="ARBA" id="ARBA00048988"/>
    </source>
</evidence>
<evidence type="ECO:0000256" key="9">
    <source>
        <dbReference type="PROSITE-ProRule" id="PRU00560"/>
    </source>
</evidence>
<dbReference type="GO" id="GO:0003677">
    <property type="term" value="F:DNA binding"/>
    <property type="evidence" value="ECO:0007669"/>
    <property type="project" value="InterPro"/>
</dbReference>
<evidence type="ECO:0000256" key="6">
    <source>
        <dbReference type="ARBA" id="ARBA00034617"/>
    </source>
</evidence>
<comment type="catalytic activity">
    <reaction evidence="8">
        <text>ATP + H2O = ADP + phosphate + H(+)</text>
        <dbReference type="Rhea" id="RHEA:13065"/>
        <dbReference type="ChEBI" id="CHEBI:15377"/>
        <dbReference type="ChEBI" id="CHEBI:15378"/>
        <dbReference type="ChEBI" id="CHEBI:30616"/>
        <dbReference type="ChEBI" id="CHEBI:43474"/>
        <dbReference type="ChEBI" id="CHEBI:456216"/>
        <dbReference type="EC" id="5.6.2.4"/>
    </reaction>
</comment>
<keyword evidence="5" id="KW-0413">Isomerase</keyword>
<dbReference type="PANTHER" id="PTHR11070">
    <property type="entry name" value="UVRD / RECB / PCRA DNA HELICASE FAMILY MEMBER"/>
    <property type="match status" value="1"/>
</dbReference>
<protein>
    <recommendedName>
        <fullName evidence="7">DNA 3'-5' helicase</fullName>
        <ecNumber evidence="7">5.6.2.4</ecNumber>
    </recommendedName>
</protein>
<dbReference type="GO" id="GO:0016887">
    <property type="term" value="F:ATP hydrolysis activity"/>
    <property type="evidence" value="ECO:0007669"/>
    <property type="project" value="RHEA"/>
</dbReference>
<feature type="compositionally biased region" description="Polar residues" evidence="10">
    <location>
        <begin position="43"/>
        <end position="61"/>
    </location>
</feature>
<keyword evidence="4 9" id="KW-0067">ATP-binding</keyword>
<dbReference type="InterPro" id="IPR027417">
    <property type="entry name" value="P-loop_NTPase"/>
</dbReference>